<dbReference type="KEGG" id="pei:H9L10_12755"/>
<dbReference type="RefSeq" id="WP_166100967.1">
    <property type="nucleotide sequence ID" value="NZ_BMMY01000006.1"/>
</dbReference>
<dbReference type="PANTHER" id="PTHR43833">
    <property type="entry name" value="POTASSIUM CHANNEL PROTEIN 2-RELATED-RELATED"/>
    <property type="match status" value="1"/>
</dbReference>
<accession>A0A7G9R0G9</accession>
<keyword evidence="4" id="KW-1185">Reference proteome</keyword>
<evidence type="ECO:0000313" key="3">
    <source>
        <dbReference type="EMBL" id="QNN49094.1"/>
    </source>
</evidence>
<dbReference type="GO" id="GO:0006813">
    <property type="term" value="P:potassium ion transport"/>
    <property type="evidence" value="ECO:0007669"/>
    <property type="project" value="InterPro"/>
</dbReference>
<dbReference type="Pfam" id="PF02254">
    <property type="entry name" value="TrkA_N"/>
    <property type="match status" value="1"/>
</dbReference>
<organism evidence="3 4">
    <name type="scientific">Phycicoccus endophyticus</name>
    <dbReference type="NCBI Taxonomy" id="1690220"/>
    <lineage>
        <taxon>Bacteria</taxon>
        <taxon>Bacillati</taxon>
        <taxon>Actinomycetota</taxon>
        <taxon>Actinomycetes</taxon>
        <taxon>Micrococcales</taxon>
        <taxon>Intrasporangiaceae</taxon>
        <taxon>Phycicoccus</taxon>
    </lineage>
</organism>
<dbReference type="PANTHER" id="PTHR43833:SF11">
    <property type="entry name" value="VOLTAGE-GATED POTASSIUM CHANNEL KCH"/>
    <property type="match status" value="1"/>
</dbReference>
<dbReference type="InterPro" id="IPR036291">
    <property type="entry name" value="NAD(P)-bd_dom_sf"/>
</dbReference>
<feature type="transmembrane region" description="Helical" evidence="1">
    <location>
        <begin position="173"/>
        <end position="196"/>
    </location>
</feature>
<dbReference type="InterPro" id="IPR050721">
    <property type="entry name" value="Trk_Ktr_HKT_K-transport"/>
</dbReference>
<keyword evidence="1" id="KW-1133">Transmembrane helix</keyword>
<dbReference type="PROSITE" id="PS51201">
    <property type="entry name" value="RCK_N"/>
    <property type="match status" value="1"/>
</dbReference>
<feature type="domain" description="RCK N-terminal" evidence="2">
    <location>
        <begin position="271"/>
        <end position="390"/>
    </location>
</feature>
<dbReference type="SUPFAM" id="SSF51735">
    <property type="entry name" value="NAD(P)-binding Rossmann-fold domains"/>
    <property type="match status" value="2"/>
</dbReference>
<name>A0A7G9R0G9_9MICO</name>
<keyword evidence="1" id="KW-0812">Transmembrane</keyword>
<dbReference type="AlphaFoldDB" id="A0A7G9R0G9"/>
<keyword evidence="1" id="KW-0472">Membrane</keyword>
<protein>
    <submittedName>
        <fullName evidence="3">NAD-binding protein</fullName>
    </submittedName>
</protein>
<gene>
    <name evidence="3" type="ORF">H9L10_12755</name>
</gene>
<dbReference type="EMBL" id="CP060712">
    <property type="protein sequence ID" value="QNN49094.1"/>
    <property type="molecule type" value="Genomic_DNA"/>
</dbReference>
<evidence type="ECO:0000256" key="1">
    <source>
        <dbReference type="SAM" id="Phobius"/>
    </source>
</evidence>
<proteinExistence type="predicted"/>
<sequence>MSRPRVLLVGDLEATRLVCTLLTEDGTDVVHLLDPDEPALRAALTEPVEGVAVVVRGDLLALRFALLAEHLQPGVPIVVTIFDRTLGTHLAQVVPHCTVTSPADVAAPAVVAACVRPEALALLPTPEGLAELVDSPDGARLRRPRPEPEAWARRLGRWAARWVPHRYGGGEGILLLGLGGLAATVAMEWALAASVLHEGVLEAFYSTARLVATTGPAAAVDHGAPGWYLVVSGVLMLVGIAVTGALVAGLVEWIVGARTAALVGPRRVPVRSHVVVAGLGQVGLRVAQLLRELRVPVVVVERVARPDTLALARESGLPVVVGDASARAVLTRVGVRRARAVAAMGSQDLDNIAVAINALALAPGVRTVLRAGEGVAVTETTSLFRIGRVSDVGVMTAAWVCASVRGRTPAAAWTEGHRVGVLDADGDVRRPVPEHCRCHP</sequence>
<dbReference type="InterPro" id="IPR003148">
    <property type="entry name" value="RCK_N"/>
</dbReference>
<dbReference type="Gene3D" id="3.40.50.720">
    <property type="entry name" value="NAD(P)-binding Rossmann-like Domain"/>
    <property type="match status" value="1"/>
</dbReference>
<feature type="transmembrane region" description="Helical" evidence="1">
    <location>
        <begin position="227"/>
        <end position="251"/>
    </location>
</feature>
<evidence type="ECO:0000313" key="4">
    <source>
        <dbReference type="Proteomes" id="UP000515976"/>
    </source>
</evidence>
<evidence type="ECO:0000259" key="2">
    <source>
        <dbReference type="PROSITE" id="PS51201"/>
    </source>
</evidence>
<dbReference type="Proteomes" id="UP000515976">
    <property type="component" value="Chromosome"/>
</dbReference>
<reference evidence="3 4" key="1">
    <citation type="submission" date="2020-08" db="EMBL/GenBank/DDBJ databases">
        <title>Genome sequence of Phycicoccus endophyticus JCM 31784T.</title>
        <authorList>
            <person name="Hyun D.-W."/>
            <person name="Bae J.-W."/>
        </authorList>
    </citation>
    <scope>NUCLEOTIDE SEQUENCE [LARGE SCALE GENOMIC DNA]</scope>
    <source>
        <strain evidence="3 4">JCM 31784</strain>
    </source>
</reference>